<proteinExistence type="predicted"/>
<dbReference type="EMBL" id="JH159151">
    <property type="protein sequence ID" value="EGZ29254.1"/>
    <property type="molecule type" value="Genomic_DNA"/>
</dbReference>
<accession>G4YMQ7</accession>
<evidence type="ECO:0000313" key="1">
    <source>
        <dbReference type="EMBL" id="EGZ29254.1"/>
    </source>
</evidence>
<sequence length="244" mass="27040">MPSRRLYRTCGIPSETSLEPSTCYCLPASMELASKGGHLELEKWLSRNHADWSTNKYLPYAVFSWQCELVEWLMDNASDWNADLEFLPIDGKGLSATMLKLLDEKGKMVQTSRLVKAAQYGQLDVVKLLHNGCSGYEIKVAAAEAASRDVVKVLKFLKPMYYELNFDLAVKKAAASGQSNAAYVFLDDDNYEYISGGSAFVVACEAAAENGHTDLLQFLGRDGDPDCYSFDPVGIWEGLDTEVD</sequence>
<dbReference type="Proteomes" id="UP000002640">
    <property type="component" value="Unassembled WGS sequence"/>
</dbReference>
<protein>
    <submittedName>
        <fullName evidence="1">Uncharacterized protein</fullName>
    </submittedName>
</protein>
<organism evidence="1 2">
    <name type="scientific">Phytophthora sojae (strain P6497)</name>
    <name type="common">Soybean stem and root rot agent</name>
    <name type="synonym">Phytophthora megasperma f. sp. glycines</name>
    <dbReference type="NCBI Taxonomy" id="1094619"/>
    <lineage>
        <taxon>Eukaryota</taxon>
        <taxon>Sar</taxon>
        <taxon>Stramenopiles</taxon>
        <taxon>Oomycota</taxon>
        <taxon>Peronosporomycetes</taxon>
        <taxon>Peronosporales</taxon>
        <taxon>Peronosporaceae</taxon>
        <taxon>Phytophthora</taxon>
    </lineage>
</organism>
<dbReference type="InParanoid" id="G4YMQ7"/>
<dbReference type="Gene3D" id="1.25.40.20">
    <property type="entry name" value="Ankyrin repeat-containing domain"/>
    <property type="match status" value="1"/>
</dbReference>
<dbReference type="GeneID" id="20654735"/>
<dbReference type="KEGG" id="psoj:PHYSODRAFT_476346"/>
<reference evidence="1 2" key="1">
    <citation type="journal article" date="2006" name="Science">
        <title>Phytophthora genome sequences uncover evolutionary origins and mechanisms of pathogenesis.</title>
        <authorList>
            <person name="Tyler B.M."/>
            <person name="Tripathy S."/>
            <person name="Zhang X."/>
            <person name="Dehal P."/>
            <person name="Jiang R.H."/>
            <person name="Aerts A."/>
            <person name="Arredondo F.D."/>
            <person name="Baxter L."/>
            <person name="Bensasson D."/>
            <person name="Beynon J.L."/>
            <person name="Chapman J."/>
            <person name="Damasceno C.M."/>
            <person name="Dorrance A.E."/>
            <person name="Dou D."/>
            <person name="Dickerman A.W."/>
            <person name="Dubchak I.L."/>
            <person name="Garbelotto M."/>
            <person name="Gijzen M."/>
            <person name="Gordon S.G."/>
            <person name="Govers F."/>
            <person name="Grunwald N.J."/>
            <person name="Huang W."/>
            <person name="Ivors K.L."/>
            <person name="Jones R.W."/>
            <person name="Kamoun S."/>
            <person name="Krampis K."/>
            <person name="Lamour K.H."/>
            <person name="Lee M.K."/>
            <person name="McDonald W.H."/>
            <person name="Medina M."/>
            <person name="Meijer H.J."/>
            <person name="Nordberg E.K."/>
            <person name="Maclean D.J."/>
            <person name="Ospina-Giraldo M.D."/>
            <person name="Morris P.F."/>
            <person name="Phuntumart V."/>
            <person name="Putnam N.H."/>
            <person name="Rash S."/>
            <person name="Rose J.K."/>
            <person name="Sakihama Y."/>
            <person name="Salamov A.A."/>
            <person name="Savidor A."/>
            <person name="Scheuring C.F."/>
            <person name="Smith B.M."/>
            <person name="Sobral B.W."/>
            <person name="Terry A."/>
            <person name="Torto-Alalibo T.A."/>
            <person name="Win J."/>
            <person name="Xu Z."/>
            <person name="Zhang H."/>
            <person name="Grigoriev I.V."/>
            <person name="Rokhsar D.S."/>
            <person name="Boore J.L."/>
        </authorList>
    </citation>
    <scope>NUCLEOTIDE SEQUENCE [LARGE SCALE GENOMIC DNA]</scope>
    <source>
        <strain evidence="1 2">P6497</strain>
    </source>
</reference>
<dbReference type="SUPFAM" id="SSF48403">
    <property type="entry name" value="Ankyrin repeat"/>
    <property type="match status" value="1"/>
</dbReference>
<dbReference type="PANTHER" id="PTHR46586:SF3">
    <property type="entry name" value="ANKYRIN REPEAT-CONTAINING PROTEIN"/>
    <property type="match status" value="1"/>
</dbReference>
<dbReference type="AlphaFoldDB" id="G4YMQ7"/>
<name>G4YMQ7_PHYSP</name>
<keyword evidence="2" id="KW-1185">Reference proteome</keyword>
<gene>
    <name evidence="1" type="ORF">PHYSODRAFT_476346</name>
</gene>
<evidence type="ECO:0000313" key="2">
    <source>
        <dbReference type="Proteomes" id="UP000002640"/>
    </source>
</evidence>
<dbReference type="InterPro" id="IPR036770">
    <property type="entry name" value="Ankyrin_rpt-contain_sf"/>
</dbReference>
<dbReference type="SMR" id="G4YMQ7"/>
<dbReference type="InterPro" id="IPR052050">
    <property type="entry name" value="SecEffector_AnkRepeat"/>
</dbReference>
<dbReference type="PANTHER" id="PTHR46586">
    <property type="entry name" value="ANKYRIN REPEAT-CONTAINING PROTEIN"/>
    <property type="match status" value="1"/>
</dbReference>
<dbReference type="RefSeq" id="XP_009516529.1">
    <property type="nucleotide sequence ID" value="XM_009518234.1"/>
</dbReference>